<evidence type="ECO:0000313" key="1">
    <source>
        <dbReference type="EMBL" id="OEG11553.1"/>
    </source>
</evidence>
<protein>
    <submittedName>
        <fullName evidence="1">MepB protein</fullName>
    </submittedName>
</protein>
<gene>
    <name evidence="1" type="ORF">BCR21_09675</name>
</gene>
<dbReference type="InterPro" id="IPR038231">
    <property type="entry name" value="MepB-like_sf"/>
</dbReference>
<dbReference type="AlphaFoldDB" id="A0A1E5GFP9"/>
<proteinExistence type="predicted"/>
<dbReference type="Proteomes" id="UP000094068">
    <property type="component" value="Unassembled WGS sequence"/>
</dbReference>
<comment type="caution">
    <text evidence="1">The sequence shown here is derived from an EMBL/GenBank/DDBJ whole genome shotgun (WGS) entry which is preliminary data.</text>
</comment>
<dbReference type="PIRSF" id="PIRSF032285">
    <property type="entry name" value="UCP032285"/>
    <property type="match status" value="1"/>
</dbReference>
<accession>A0A1E5GFP9</accession>
<name>A0A1E5GFP9_9ENTE</name>
<organism evidence="1 2">
    <name type="scientific">Enterococcus ureasiticus</name>
    <dbReference type="NCBI Taxonomy" id="903984"/>
    <lineage>
        <taxon>Bacteria</taxon>
        <taxon>Bacillati</taxon>
        <taxon>Bacillota</taxon>
        <taxon>Bacilli</taxon>
        <taxon>Lactobacillales</taxon>
        <taxon>Enterococcaceae</taxon>
        <taxon>Enterococcus</taxon>
    </lineage>
</organism>
<dbReference type="Gene3D" id="3.40.1350.140">
    <property type="entry name" value="MepB-like"/>
    <property type="match status" value="1"/>
</dbReference>
<dbReference type="InterPro" id="IPR011235">
    <property type="entry name" value="MepB-like"/>
</dbReference>
<evidence type="ECO:0000313" key="2">
    <source>
        <dbReference type="Proteomes" id="UP000094068"/>
    </source>
</evidence>
<dbReference type="STRING" id="903984.BCR21_09675"/>
<reference evidence="2" key="1">
    <citation type="submission" date="2016-09" db="EMBL/GenBank/DDBJ databases">
        <authorList>
            <person name="Gulvik C.A."/>
        </authorList>
    </citation>
    <scope>NUCLEOTIDE SEQUENCE [LARGE SCALE GENOMIC DNA]</scope>
    <source>
        <strain evidence="2">DSM 23328</strain>
    </source>
</reference>
<keyword evidence="2" id="KW-1185">Reference proteome</keyword>
<dbReference type="OrthoDB" id="4954833at2"/>
<dbReference type="RefSeq" id="WP_069646318.1">
    <property type="nucleotide sequence ID" value="NZ_MIJZ01000013.1"/>
</dbReference>
<sequence length="162" mass="19093">MESMDYLSRIFQEIIDHPLEDFKVEEQNKEYEGATFILGKQSFRSRKAKVTPKKLGYFVVFWEKDEENKNKPYDFDSAPDKLIITIIDQEKLGQFILPKEILAEKKILNNGKNQGKMALRVYPSWVTGLNKTAMVTQKWQSSFFIDLTKNPDLNRLKKLYFD</sequence>
<dbReference type="EMBL" id="MIJZ01000013">
    <property type="protein sequence ID" value="OEG11553.1"/>
    <property type="molecule type" value="Genomic_DNA"/>
</dbReference>
<dbReference type="Pfam" id="PF08877">
    <property type="entry name" value="MepB-like"/>
    <property type="match status" value="1"/>
</dbReference>